<name>A0AAW4FYF7_9HYPH</name>
<gene>
    <name evidence="1" type="ORF">GFB56_37305</name>
</gene>
<dbReference type="EMBL" id="WXFA01000088">
    <property type="protein sequence ID" value="MBM3096303.1"/>
    <property type="molecule type" value="Genomic_DNA"/>
</dbReference>
<dbReference type="Proteomes" id="UP000744980">
    <property type="component" value="Unassembled WGS sequence"/>
</dbReference>
<organism evidence="1 2">
    <name type="scientific">Ensifer canadensis</name>
    <dbReference type="NCBI Taxonomy" id="555315"/>
    <lineage>
        <taxon>Bacteria</taxon>
        <taxon>Pseudomonadati</taxon>
        <taxon>Pseudomonadota</taxon>
        <taxon>Alphaproteobacteria</taxon>
        <taxon>Hyphomicrobiales</taxon>
        <taxon>Rhizobiaceae</taxon>
        <taxon>Sinorhizobium/Ensifer group</taxon>
        <taxon>Ensifer</taxon>
    </lineage>
</organism>
<comment type="caution">
    <text evidence="1">The sequence shown here is derived from an EMBL/GenBank/DDBJ whole genome shotgun (WGS) entry which is preliminary data.</text>
</comment>
<evidence type="ECO:0000313" key="2">
    <source>
        <dbReference type="Proteomes" id="UP000744980"/>
    </source>
</evidence>
<keyword evidence="2" id="KW-1185">Reference proteome</keyword>
<protein>
    <recommendedName>
        <fullName evidence="3">Transposase</fullName>
    </recommendedName>
</protein>
<reference evidence="1 2" key="1">
    <citation type="submission" date="2020-01" db="EMBL/GenBank/DDBJ databases">
        <title>Draft genome assembly of Ensifer adhaerens T173.</title>
        <authorList>
            <person name="Craig J.E."/>
            <person name="Stinchcombe J.R."/>
        </authorList>
    </citation>
    <scope>NUCLEOTIDE SEQUENCE [LARGE SCALE GENOMIC DNA]</scope>
    <source>
        <strain evidence="1 2">T173</strain>
    </source>
</reference>
<accession>A0AAW4FYF7</accession>
<sequence length="88" mass="10329">MSLLKLGRARLGMALPRHRGWLLTTKDPRLDDLFECYALASTALDNLQRELPRRKALIEEYEEICRNLQADVVELLPLLEARWLQRNQ</sequence>
<dbReference type="AlphaFoldDB" id="A0AAW4FYF7"/>
<evidence type="ECO:0008006" key="3">
    <source>
        <dbReference type="Google" id="ProtNLM"/>
    </source>
</evidence>
<evidence type="ECO:0000313" key="1">
    <source>
        <dbReference type="EMBL" id="MBM3096303.1"/>
    </source>
</evidence>
<proteinExistence type="predicted"/>